<gene>
    <name evidence="1" type="ORF">ACCO45_008373</name>
</gene>
<comment type="caution">
    <text evidence="1">The sequence shown here is derived from an EMBL/GenBank/DDBJ whole genome shotgun (WGS) entry which is preliminary data.</text>
</comment>
<evidence type="ECO:0000313" key="1">
    <source>
        <dbReference type="EMBL" id="KAL3957795.1"/>
    </source>
</evidence>
<accession>A0ACC4DN51</accession>
<dbReference type="EMBL" id="JBGNUJ010000007">
    <property type="protein sequence ID" value="KAL3957795.1"/>
    <property type="molecule type" value="Genomic_DNA"/>
</dbReference>
<organism evidence="1 2">
    <name type="scientific">Purpureocillium lilacinum</name>
    <name type="common">Paecilomyces lilacinus</name>
    <dbReference type="NCBI Taxonomy" id="33203"/>
    <lineage>
        <taxon>Eukaryota</taxon>
        <taxon>Fungi</taxon>
        <taxon>Dikarya</taxon>
        <taxon>Ascomycota</taxon>
        <taxon>Pezizomycotina</taxon>
        <taxon>Sordariomycetes</taxon>
        <taxon>Hypocreomycetidae</taxon>
        <taxon>Hypocreales</taxon>
        <taxon>Ophiocordycipitaceae</taxon>
        <taxon>Purpureocillium</taxon>
    </lineage>
</organism>
<evidence type="ECO:0000313" key="2">
    <source>
        <dbReference type="Proteomes" id="UP001638806"/>
    </source>
</evidence>
<reference evidence="1" key="1">
    <citation type="submission" date="2024-12" db="EMBL/GenBank/DDBJ databases">
        <title>Comparative genomics and development of molecular markers within Purpureocillium lilacinum and among Purpureocillium species.</title>
        <authorList>
            <person name="Yeh Z.-Y."/>
            <person name="Ni N.-T."/>
            <person name="Lo P.-H."/>
            <person name="Mushyakhwo K."/>
            <person name="Lin C.-F."/>
            <person name="Nai Y.-S."/>
        </authorList>
    </citation>
    <scope>NUCLEOTIDE SEQUENCE</scope>
    <source>
        <strain evidence="1">NCHU-NPUST-175</strain>
    </source>
</reference>
<proteinExistence type="predicted"/>
<keyword evidence="2" id="KW-1185">Reference proteome</keyword>
<dbReference type="Proteomes" id="UP001638806">
    <property type="component" value="Unassembled WGS sequence"/>
</dbReference>
<name>A0ACC4DN51_PURLI</name>
<protein>
    <submittedName>
        <fullName evidence="1">Uncharacterized protein</fullName>
    </submittedName>
</protein>
<sequence>MGSARLAQWNCRARQGTTTARWANVAGWAGRQAQSTHSDEFHTEARLAPPVLPDSFAHDPSLFARSLVIDCPSLPPPPRPGTHGYLDRWMEDRRSCGLGPARSGAPRAAEGGHLRGPGWRHGPRNDKTHGRCMATHHPQQRRRRRTRANAAQFGAPVDRDSGKAINAAVARTPARCARAWAPTPTPRRDGDGMGPPQVEEGLGWHVGRKAGRLFISCFAALRCAGGPGLFTHGARLPACPLLRSSRRFNVPSPARLPCPHGHHARQSPRLTDQAGQCRSRLDTSLLRPSRGRGSGGPWQQHEQEQRIIHPRVHPPPAHKLCPPRLSVGWMPVRGSISSLTRSSGKQMAARGPSPQAGLGWSSVASPPWGAFLVPHLTSPHRKAPIVASGLLLRACSRSPSLSCESERAPLGASQMASRTGVEWFTLVHAQRRASARPRLDLGALRANGVHVGRPRAARFLLQRQGSQMRRAEREREGVCQPVCQPACGSGWLCRRVSIMANSFCPAFPAGARIPDIRRESPSFSRTPRPSFSPRPEWPQTTFLAVVRYRRFWVVIPGRIGSSDGAARGLVPIRAAPRMTAHPVASTVLSSGHLGSPGSLRQDLAEAPGGPRHLRMSMAGLRGPWSPCNCSRAQGTNQRSTTTTDTSHQGWRWSSLTPPDCTVVGAFSRPSPPQAGLIRASVSGRM</sequence>